<evidence type="ECO:0000256" key="5">
    <source>
        <dbReference type="SAM" id="MobiDB-lite"/>
    </source>
</evidence>
<feature type="compositionally biased region" description="Low complexity" evidence="5">
    <location>
        <begin position="53"/>
        <end position="62"/>
    </location>
</feature>
<gene>
    <name evidence="6" type="ORF">BC938DRAFT_474312</name>
</gene>
<dbReference type="AlphaFoldDB" id="A0A433Q2D7"/>
<feature type="non-terminal residue" evidence="6">
    <location>
        <position position="1"/>
    </location>
</feature>
<organism evidence="6 7">
    <name type="scientific">Jimgerdemannia flammicorona</name>
    <dbReference type="NCBI Taxonomy" id="994334"/>
    <lineage>
        <taxon>Eukaryota</taxon>
        <taxon>Fungi</taxon>
        <taxon>Fungi incertae sedis</taxon>
        <taxon>Mucoromycota</taxon>
        <taxon>Mucoromycotina</taxon>
        <taxon>Endogonomycetes</taxon>
        <taxon>Endogonales</taxon>
        <taxon>Endogonaceae</taxon>
        <taxon>Jimgerdemannia</taxon>
    </lineage>
</organism>
<name>A0A433Q2D7_9FUNG</name>
<reference evidence="6 7" key="1">
    <citation type="journal article" date="2018" name="New Phytol.">
        <title>Phylogenomics of Endogonaceae and evolution of mycorrhizas within Mucoromycota.</title>
        <authorList>
            <person name="Chang Y."/>
            <person name="Desiro A."/>
            <person name="Na H."/>
            <person name="Sandor L."/>
            <person name="Lipzen A."/>
            <person name="Clum A."/>
            <person name="Barry K."/>
            <person name="Grigoriev I.V."/>
            <person name="Martin F.M."/>
            <person name="Stajich J.E."/>
            <person name="Smith M.E."/>
            <person name="Bonito G."/>
            <person name="Spatafora J.W."/>
        </authorList>
    </citation>
    <scope>NUCLEOTIDE SEQUENCE [LARGE SCALE GENOMIC DNA]</scope>
    <source>
        <strain evidence="6 7">AD002</strain>
    </source>
</reference>
<sequence>LPPRNPFSCNTLPHHHHTTRVKNPFTFLDSLHNPLLLKRKHDDDDDDDDDNNNNDNDNNSNSSRDRDRDHDYDHGSTSDESMEAALPSEDDDYDIEDVCSNHSRRRAPVGLAFDAYQDKQDTWPDEEVNVDNQAEEIGHDSDQGRDVKRKNKTLLKLLQKPKPTLGSQNTSEDLLDLEWLSIGSSTSSEPITKTKVCPPGSSVAHCKPTFLATIDIRLYQGSQDPPFDWSLKLSASFTSPSPFTWCSTAAITSQQESRALVEFVRRPCDPDGEPVVKQDVDDTNPIPFQAHLYHWIYPSTSPSPMQVVAITKLLSKVSVTRSEEVVELEHFKKIEAEWYELNAVLYGEIFPVALLPSPRSPLRLLLLYWLYLYRPVSVRQHVRYWTARSHIPFEMPLNRFAKNDLDSDAGMMDVNGDDGDDAPAELEKLEELNPGSTFIHVDYGGFSLPSVSWLLNSHVVRRDTNTGDKRRSVLMFRAHMGVHGLFNFLLNWRDNRVEFRARGPPTLVAPCTFLNAAVKQAEITRNGTIRRMTTDPSTARPTMRTLYRIDIEGYLLPTSLHNLLLTVGYAQGPGERFACAMKTDERTSGLNVGEYGAGGKEGWGDGEEFGGDSKRGVHGAIGSRKGWNEVVRQRRVKVVISGTGLSGTAVLGRSEVIVVRCADGWFEWN</sequence>
<evidence type="ECO:0000256" key="1">
    <source>
        <dbReference type="ARBA" id="ARBA00004123"/>
    </source>
</evidence>
<comment type="subcellular location">
    <subcellularLocation>
        <location evidence="1">Nucleus</location>
    </subcellularLocation>
</comment>
<keyword evidence="3" id="KW-0539">Nucleus</keyword>
<evidence type="ECO:0000313" key="6">
    <source>
        <dbReference type="EMBL" id="RUS23983.1"/>
    </source>
</evidence>
<evidence type="ECO:0000313" key="7">
    <source>
        <dbReference type="Proteomes" id="UP000274822"/>
    </source>
</evidence>
<dbReference type="GO" id="GO:0005634">
    <property type="term" value="C:nucleus"/>
    <property type="evidence" value="ECO:0007669"/>
    <property type="project" value="UniProtKB-SubCell"/>
</dbReference>
<keyword evidence="2" id="KW-0217">Developmental protein</keyword>
<accession>A0A433Q2D7</accession>
<dbReference type="EMBL" id="RBNJ01017764">
    <property type="protein sequence ID" value="RUS23983.1"/>
    <property type="molecule type" value="Genomic_DNA"/>
</dbReference>
<feature type="region of interest" description="Disordered" evidence="5">
    <location>
        <begin position="39"/>
        <end position="96"/>
    </location>
</feature>
<protein>
    <submittedName>
        <fullName evidence="6">Uncharacterized protein</fullName>
    </submittedName>
</protein>
<feature type="compositionally biased region" description="Basic and acidic residues" evidence="5">
    <location>
        <begin position="63"/>
        <end position="77"/>
    </location>
</feature>
<comment type="similarity">
    <text evidence="4">Belongs to the DONSON family.</text>
</comment>
<dbReference type="PANTHER" id="PTHR12972">
    <property type="entry name" value="DOWNSTREAM NEIGHBOR OF SON"/>
    <property type="match status" value="1"/>
</dbReference>
<keyword evidence="7" id="KW-1185">Reference proteome</keyword>
<evidence type="ECO:0000256" key="4">
    <source>
        <dbReference type="ARBA" id="ARBA00025806"/>
    </source>
</evidence>
<dbReference type="Proteomes" id="UP000274822">
    <property type="component" value="Unassembled WGS sequence"/>
</dbReference>
<dbReference type="GO" id="GO:0033260">
    <property type="term" value="P:nuclear DNA replication"/>
    <property type="evidence" value="ECO:0007669"/>
    <property type="project" value="TreeGrafter"/>
</dbReference>
<proteinExistence type="inferred from homology"/>
<comment type="caution">
    <text evidence="6">The sequence shown here is derived from an EMBL/GenBank/DDBJ whole genome shotgun (WGS) entry which is preliminary data.</text>
</comment>
<evidence type="ECO:0000256" key="3">
    <source>
        <dbReference type="ARBA" id="ARBA00023242"/>
    </source>
</evidence>
<evidence type="ECO:0000256" key="2">
    <source>
        <dbReference type="ARBA" id="ARBA00022473"/>
    </source>
</evidence>
<feature type="compositionally biased region" description="Acidic residues" evidence="5">
    <location>
        <begin position="43"/>
        <end position="52"/>
    </location>
</feature>
<dbReference type="PANTHER" id="PTHR12972:SF0">
    <property type="entry name" value="PROTEIN DOWNSTREAM NEIGHBOR OF SON"/>
    <property type="match status" value="1"/>
</dbReference>
<dbReference type="InterPro" id="IPR024861">
    <property type="entry name" value="Donson"/>
</dbReference>